<organism evidence="1 2">
    <name type="scientific">Hygrophoropsis aurantiaca</name>
    <dbReference type="NCBI Taxonomy" id="72124"/>
    <lineage>
        <taxon>Eukaryota</taxon>
        <taxon>Fungi</taxon>
        <taxon>Dikarya</taxon>
        <taxon>Basidiomycota</taxon>
        <taxon>Agaricomycotina</taxon>
        <taxon>Agaricomycetes</taxon>
        <taxon>Agaricomycetidae</taxon>
        <taxon>Boletales</taxon>
        <taxon>Coniophorineae</taxon>
        <taxon>Hygrophoropsidaceae</taxon>
        <taxon>Hygrophoropsis</taxon>
    </lineage>
</organism>
<evidence type="ECO:0000313" key="2">
    <source>
        <dbReference type="Proteomes" id="UP000790377"/>
    </source>
</evidence>
<evidence type="ECO:0000313" key="1">
    <source>
        <dbReference type="EMBL" id="KAH7905473.1"/>
    </source>
</evidence>
<accession>A0ACB7ZYP8</accession>
<protein>
    <submittedName>
        <fullName evidence="1">Uncharacterized protein</fullName>
    </submittedName>
</protein>
<comment type="caution">
    <text evidence="1">The sequence shown here is derived from an EMBL/GenBank/DDBJ whole genome shotgun (WGS) entry which is preliminary data.</text>
</comment>
<keyword evidence="2" id="KW-1185">Reference proteome</keyword>
<proteinExistence type="predicted"/>
<sequence length="277" mass="29338">MLQYPATESNPSGSTQPTAGIETEADRSSLLGLSEYGSEGFEYVRAALHKRAHPHEVINAHYPHRTALSAPRAVTRTDAAHGLAFSTSLNAFESTVGVAEILDPTGAPRTTQFPARAFDTFLDAGPKQVELSWEGPVGVALSSSLTADDTSYLSIWTSATIFWTSVGFAPGTSDIPPATSVVYATSILVLTSTSEPPRRQTSYETYNTPSSSQWQTTDENYTSISSSQWQTTSESLTATSGSHPMTSQSHTPSLGIIAGSAAGGTTVLIAASPEEEW</sequence>
<dbReference type="Proteomes" id="UP000790377">
    <property type="component" value="Unassembled WGS sequence"/>
</dbReference>
<reference evidence="1" key="1">
    <citation type="journal article" date="2021" name="New Phytol.">
        <title>Evolutionary innovations through gain and loss of genes in the ectomycorrhizal Boletales.</title>
        <authorList>
            <person name="Wu G."/>
            <person name="Miyauchi S."/>
            <person name="Morin E."/>
            <person name="Kuo A."/>
            <person name="Drula E."/>
            <person name="Varga T."/>
            <person name="Kohler A."/>
            <person name="Feng B."/>
            <person name="Cao Y."/>
            <person name="Lipzen A."/>
            <person name="Daum C."/>
            <person name="Hundley H."/>
            <person name="Pangilinan J."/>
            <person name="Johnson J."/>
            <person name="Barry K."/>
            <person name="LaButti K."/>
            <person name="Ng V."/>
            <person name="Ahrendt S."/>
            <person name="Min B."/>
            <person name="Choi I.G."/>
            <person name="Park H."/>
            <person name="Plett J.M."/>
            <person name="Magnuson J."/>
            <person name="Spatafora J.W."/>
            <person name="Nagy L.G."/>
            <person name="Henrissat B."/>
            <person name="Grigoriev I.V."/>
            <person name="Yang Z.L."/>
            <person name="Xu J."/>
            <person name="Martin F.M."/>
        </authorList>
    </citation>
    <scope>NUCLEOTIDE SEQUENCE</scope>
    <source>
        <strain evidence="1">ATCC 28755</strain>
    </source>
</reference>
<gene>
    <name evidence="1" type="ORF">BJ138DRAFT_1105946</name>
</gene>
<name>A0ACB7ZYP8_9AGAM</name>
<dbReference type="EMBL" id="MU268182">
    <property type="protein sequence ID" value="KAH7905473.1"/>
    <property type="molecule type" value="Genomic_DNA"/>
</dbReference>